<organism evidence="9 10">
    <name type="scientific">Candidatus Cryptobacteroides merdigallinarum</name>
    <dbReference type="NCBI Taxonomy" id="2840770"/>
    <lineage>
        <taxon>Bacteria</taxon>
        <taxon>Pseudomonadati</taxon>
        <taxon>Bacteroidota</taxon>
        <taxon>Bacteroidia</taxon>
        <taxon>Bacteroidales</taxon>
        <taxon>Candidatus Cryptobacteroides</taxon>
    </lineage>
</organism>
<evidence type="ECO:0000259" key="8">
    <source>
        <dbReference type="Pfam" id="PF14322"/>
    </source>
</evidence>
<dbReference type="InterPro" id="IPR033985">
    <property type="entry name" value="SusD-like_N"/>
</dbReference>
<dbReference type="Proteomes" id="UP000810252">
    <property type="component" value="Unassembled WGS sequence"/>
</dbReference>
<sequence length="605" mass="68605">MAKKIKYFIVVSALSIAVSSCSFLDMDPNTIVRNSFYNSEAEVIHGLAGVYGALGRESVYGNYYSLMLSNIDDLSYSNRTSTNNFSQLYAHDASSTEIFEAWTSLYAGIGNANAFMEAVENSEFDPEHKYYNEARFMRAYYHFILAQAWGDVPKKEHSATSPEDVMCAATPQHELLKWVASEMEACLPLAEETLENAPSRVVKVTMQGILARVYLFMAGATVEGNEAYRKDYYGKAREYAWEVIKSARGIEGATSLNISLNPSYSQVFINMITDTYDKTWNESLWEVDFLGDRSSSAAWTNGRIGDCIGLQSNASEDFSNWACNYSYAYYNGSLKLFNLYYETDRTDNDVALMASFTAGDDLTDESVAEKYHWDKRQAWNMCPYNYSGNTHVPPYPTPEHVSGTHPDEAQRSYDKTPYVASSVSTAMNATVARGIRNCGKWRRETIYEAQMSAKDLYTCINFPLLRYSDVLLMFAEADNEYNGTPSQEAYNCVKEVRDRAGIETRPFADYSSYTGFQQFVRDERGRELCFESLRKYDLIRWGIFVEEMRGYVTDIQDPDWPVNTNSTPNQAALLIGQNVQERHVLLPIPSIELGVNTSLTQNKLW</sequence>
<evidence type="ECO:0000259" key="7">
    <source>
        <dbReference type="Pfam" id="PF07980"/>
    </source>
</evidence>
<dbReference type="Pfam" id="PF07980">
    <property type="entry name" value="SusD_RagB"/>
    <property type="match status" value="1"/>
</dbReference>
<proteinExistence type="inferred from homology"/>
<dbReference type="Pfam" id="PF14322">
    <property type="entry name" value="SusD-like_3"/>
    <property type="match status" value="1"/>
</dbReference>
<evidence type="ECO:0000256" key="1">
    <source>
        <dbReference type="ARBA" id="ARBA00004442"/>
    </source>
</evidence>
<evidence type="ECO:0000256" key="3">
    <source>
        <dbReference type="ARBA" id="ARBA00022729"/>
    </source>
</evidence>
<evidence type="ECO:0000256" key="4">
    <source>
        <dbReference type="ARBA" id="ARBA00023136"/>
    </source>
</evidence>
<dbReference type="Gene3D" id="1.25.40.390">
    <property type="match status" value="1"/>
</dbReference>
<comment type="caution">
    <text evidence="9">The sequence shown here is derived from an EMBL/GenBank/DDBJ whole genome shotgun (WGS) entry which is preliminary data.</text>
</comment>
<reference evidence="9" key="1">
    <citation type="submission" date="2020-10" db="EMBL/GenBank/DDBJ databases">
        <authorList>
            <person name="Gilroy R."/>
        </authorList>
    </citation>
    <scope>NUCLEOTIDE SEQUENCE</scope>
    <source>
        <strain evidence="9">20514</strain>
    </source>
</reference>
<feature type="domain" description="RagB/SusD" evidence="7">
    <location>
        <begin position="281"/>
        <end position="605"/>
    </location>
</feature>
<feature type="signal peptide" evidence="6">
    <location>
        <begin position="1"/>
        <end position="24"/>
    </location>
</feature>
<evidence type="ECO:0000256" key="5">
    <source>
        <dbReference type="ARBA" id="ARBA00023237"/>
    </source>
</evidence>
<evidence type="ECO:0000313" key="10">
    <source>
        <dbReference type="Proteomes" id="UP000810252"/>
    </source>
</evidence>
<dbReference type="InterPro" id="IPR012944">
    <property type="entry name" value="SusD_RagB_dom"/>
</dbReference>
<accession>A0A9D9EHM8</accession>
<feature type="domain" description="SusD-like N-terminal" evidence="8">
    <location>
        <begin position="23"/>
        <end position="215"/>
    </location>
</feature>
<reference evidence="9" key="2">
    <citation type="journal article" date="2021" name="PeerJ">
        <title>Extensive microbial diversity within the chicken gut microbiome revealed by metagenomics and culture.</title>
        <authorList>
            <person name="Gilroy R."/>
            <person name="Ravi A."/>
            <person name="Getino M."/>
            <person name="Pursley I."/>
            <person name="Horton D.L."/>
            <person name="Alikhan N.F."/>
            <person name="Baker D."/>
            <person name="Gharbi K."/>
            <person name="Hall N."/>
            <person name="Watson M."/>
            <person name="Adriaenssens E.M."/>
            <person name="Foster-Nyarko E."/>
            <person name="Jarju S."/>
            <person name="Secka A."/>
            <person name="Antonio M."/>
            <person name="Oren A."/>
            <person name="Chaudhuri R.R."/>
            <person name="La Ragione R."/>
            <person name="Hildebrand F."/>
            <person name="Pallen M.J."/>
        </authorList>
    </citation>
    <scope>NUCLEOTIDE SEQUENCE</scope>
    <source>
        <strain evidence="9">20514</strain>
    </source>
</reference>
<dbReference type="InterPro" id="IPR011990">
    <property type="entry name" value="TPR-like_helical_dom_sf"/>
</dbReference>
<evidence type="ECO:0000256" key="6">
    <source>
        <dbReference type="SAM" id="SignalP"/>
    </source>
</evidence>
<evidence type="ECO:0000256" key="2">
    <source>
        <dbReference type="ARBA" id="ARBA00006275"/>
    </source>
</evidence>
<dbReference type="AlphaFoldDB" id="A0A9D9EHM8"/>
<keyword evidence="4" id="KW-0472">Membrane</keyword>
<dbReference type="GO" id="GO:0009279">
    <property type="term" value="C:cell outer membrane"/>
    <property type="evidence" value="ECO:0007669"/>
    <property type="project" value="UniProtKB-SubCell"/>
</dbReference>
<evidence type="ECO:0000313" key="9">
    <source>
        <dbReference type="EMBL" id="MBO8447769.1"/>
    </source>
</evidence>
<dbReference type="SUPFAM" id="SSF48452">
    <property type="entry name" value="TPR-like"/>
    <property type="match status" value="1"/>
</dbReference>
<gene>
    <name evidence="9" type="ORF">IAC29_00675</name>
</gene>
<comment type="subcellular location">
    <subcellularLocation>
        <location evidence="1">Cell outer membrane</location>
    </subcellularLocation>
</comment>
<dbReference type="EMBL" id="JADIMQ010000010">
    <property type="protein sequence ID" value="MBO8447769.1"/>
    <property type="molecule type" value="Genomic_DNA"/>
</dbReference>
<protein>
    <submittedName>
        <fullName evidence="9">RagB/SusD family nutrient uptake outer membrane protein</fullName>
    </submittedName>
</protein>
<keyword evidence="5" id="KW-0998">Cell outer membrane</keyword>
<feature type="chain" id="PRO_5038976464" evidence="6">
    <location>
        <begin position="25"/>
        <end position="605"/>
    </location>
</feature>
<name>A0A9D9EHM8_9BACT</name>
<dbReference type="PROSITE" id="PS51257">
    <property type="entry name" value="PROKAR_LIPOPROTEIN"/>
    <property type="match status" value="1"/>
</dbReference>
<comment type="similarity">
    <text evidence="2">Belongs to the SusD family.</text>
</comment>
<keyword evidence="3 6" id="KW-0732">Signal</keyword>